<keyword evidence="14" id="KW-1185">Reference proteome</keyword>
<dbReference type="GO" id="GO:0046872">
    <property type="term" value="F:metal ion binding"/>
    <property type="evidence" value="ECO:0007669"/>
    <property type="project" value="UniProtKB-KW"/>
</dbReference>
<feature type="compositionally biased region" description="Polar residues" evidence="12">
    <location>
        <begin position="235"/>
        <end position="249"/>
    </location>
</feature>
<dbReference type="Pfam" id="PF01025">
    <property type="entry name" value="GrpE"/>
    <property type="match status" value="1"/>
</dbReference>
<evidence type="ECO:0000256" key="1">
    <source>
        <dbReference type="ARBA" id="ARBA00004305"/>
    </source>
</evidence>
<dbReference type="InterPro" id="IPR009012">
    <property type="entry name" value="GrpE_head"/>
</dbReference>
<dbReference type="EMBL" id="JACTNZ010000004">
    <property type="protein sequence ID" value="KAG5551033.1"/>
    <property type="molecule type" value="Genomic_DNA"/>
</dbReference>
<dbReference type="GO" id="GO:0005524">
    <property type="term" value="F:ATP binding"/>
    <property type="evidence" value="ECO:0007669"/>
    <property type="project" value="UniProtKB-KW"/>
</dbReference>
<dbReference type="AlphaFoldDB" id="A0AAV6KEU1"/>
<dbReference type="FunFam" id="3.90.20.20:FF:000005">
    <property type="entry name" value="GrpE protein homolog"/>
    <property type="match status" value="1"/>
</dbReference>
<comment type="function">
    <text evidence="10">Essential component of the PAM complex, a complex required for the translocation of transit peptide-containing proteins from the inner membrane into the mitochondrial matrix in an ATP-dependent manner.</text>
</comment>
<evidence type="ECO:0000256" key="10">
    <source>
        <dbReference type="RuleBase" id="RU000640"/>
    </source>
</evidence>
<keyword evidence="4" id="KW-0547">Nucleotide-binding</keyword>
<keyword evidence="3" id="KW-0479">Metal-binding</keyword>
<keyword evidence="6" id="KW-0809">Transit peptide</keyword>
<dbReference type="GO" id="GO:0042803">
    <property type="term" value="F:protein homodimerization activity"/>
    <property type="evidence" value="ECO:0007669"/>
    <property type="project" value="InterPro"/>
</dbReference>
<dbReference type="Gene3D" id="3.90.20.20">
    <property type="match status" value="1"/>
</dbReference>
<evidence type="ECO:0000256" key="12">
    <source>
        <dbReference type="SAM" id="MobiDB-lite"/>
    </source>
</evidence>
<dbReference type="GO" id="GO:0006457">
    <property type="term" value="P:protein folding"/>
    <property type="evidence" value="ECO:0007669"/>
    <property type="project" value="InterPro"/>
</dbReference>
<evidence type="ECO:0000313" key="14">
    <source>
        <dbReference type="Proteomes" id="UP000823749"/>
    </source>
</evidence>
<feature type="compositionally biased region" description="Low complexity" evidence="12">
    <location>
        <begin position="281"/>
        <end position="292"/>
    </location>
</feature>
<comment type="caution">
    <text evidence="13">The sequence shown here is derived from an EMBL/GenBank/DDBJ whole genome shotgun (WGS) entry which is preliminary data.</text>
</comment>
<evidence type="ECO:0000256" key="3">
    <source>
        <dbReference type="ARBA" id="ARBA00022723"/>
    </source>
</evidence>
<gene>
    <name evidence="13" type="ORF">RHGRI_009460</name>
</gene>
<keyword evidence="5" id="KW-0067">ATP-binding</keyword>
<proteinExistence type="inferred from homology"/>
<keyword evidence="7 10" id="KW-0496">Mitochondrion</keyword>
<keyword evidence="8 10" id="KW-0143">Chaperone</keyword>
<name>A0AAV6KEU1_9ERIC</name>
<dbReference type="Gene3D" id="2.30.22.10">
    <property type="entry name" value="Head domain of nucleotide exchange factor GrpE"/>
    <property type="match status" value="1"/>
</dbReference>
<feature type="region of interest" description="Disordered" evidence="12">
    <location>
        <begin position="104"/>
        <end position="150"/>
    </location>
</feature>
<evidence type="ECO:0000256" key="9">
    <source>
        <dbReference type="ARBA" id="ARBA00063669"/>
    </source>
</evidence>
<dbReference type="GO" id="GO:0000774">
    <property type="term" value="F:adenyl-nucleotide exchange factor activity"/>
    <property type="evidence" value="ECO:0007669"/>
    <property type="project" value="InterPro"/>
</dbReference>
<evidence type="ECO:0000256" key="7">
    <source>
        <dbReference type="ARBA" id="ARBA00023128"/>
    </source>
</evidence>
<dbReference type="GO" id="GO:0001405">
    <property type="term" value="C:PAM complex, Tim23 associated import motor"/>
    <property type="evidence" value="ECO:0007669"/>
    <property type="project" value="TreeGrafter"/>
</dbReference>
<comment type="similarity">
    <text evidence="2 11">Belongs to the GrpE family.</text>
</comment>
<dbReference type="GO" id="GO:0030150">
    <property type="term" value="P:protein import into mitochondrial matrix"/>
    <property type="evidence" value="ECO:0007669"/>
    <property type="project" value="TreeGrafter"/>
</dbReference>
<dbReference type="HAMAP" id="MF_01151">
    <property type="entry name" value="GrpE"/>
    <property type="match status" value="1"/>
</dbReference>
<dbReference type="InterPro" id="IPR000740">
    <property type="entry name" value="GrpE"/>
</dbReference>
<dbReference type="PANTHER" id="PTHR21237:SF23">
    <property type="entry name" value="GRPE PROTEIN HOMOLOG, MITOCHONDRIAL"/>
    <property type="match status" value="1"/>
</dbReference>
<dbReference type="SUPFAM" id="SSF58014">
    <property type="entry name" value="Coiled-coil domain of nucleotide exchange factor GrpE"/>
    <property type="match status" value="1"/>
</dbReference>
<dbReference type="GO" id="GO:0051082">
    <property type="term" value="F:unfolded protein binding"/>
    <property type="evidence" value="ECO:0007669"/>
    <property type="project" value="TreeGrafter"/>
</dbReference>
<dbReference type="InterPro" id="IPR013805">
    <property type="entry name" value="GrpE_CC"/>
</dbReference>
<dbReference type="PRINTS" id="PR00773">
    <property type="entry name" value="GRPEPROTEIN"/>
</dbReference>
<protein>
    <recommendedName>
        <fullName evidence="10">GrpE protein homolog</fullName>
    </recommendedName>
</protein>
<evidence type="ECO:0000256" key="4">
    <source>
        <dbReference type="ARBA" id="ARBA00022741"/>
    </source>
</evidence>
<accession>A0AAV6KEU1</accession>
<dbReference type="SUPFAM" id="SSF51064">
    <property type="entry name" value="Head domain of nucleotide exchange factor GrpE"/>
    <property type="match status" value="1"/>
</dbReference>
<dbReference type="CDD" id="cd00446">
    <property type="entry name" value="GrpE"/>
    <property type="match status" value="1"/>
</dbReference>
<dbReference type="FunFam" id="2.30.22.10:FF:000002">
    <property type="entry name" value="GrpE protein homolog"/>
    <property type="match status" value="1"/>
</dbReference>
<dbReference type="Proteomes" id="UP000823749">
    <property type="component" value="Chromosome 4"/>
</dbReference>
<evidence type="ECO:0000256" key="2">
    <source>
        <dbReference type="ARBA" id="ARBA00009054"/>
    </source>
</evidence>
<comment type="subcellular location">
    <subcellularLocation>
        <location evidence="1 10">Mitochondrion matrix</location>
    </subcellularLocation>
</comment>
<dbReference type="GO" id="GO:0051087">
    <property type="term" value="F:protein-folding chaperone binding"/>
    <property type="evidence" value="ECO:0007669"/>
    <property type="project" value="InterPro"/>
</dbReference>
<feature type="region of interest" description="Disordered" evidence="12">
    <location>
        <begin position="222"/>
        <end position="315"/>
    </location>
</feature>
<evidence type="ECO:0000313" key="13">
    <source>
        <dbReference type="EMBL" id="KAG5551033.1"/>
    </source>
</evidence>
<sequence>MPIQQFPIMSLSRISSRFPRIVSAQCRNSIVTSSRHHPLPVPSNQFHSLGESHYKVPINLNFLDREWVLLGFRLLCVVGGQISLFHHSLPNAYAFQRFGFSSVPSPENPKKEKSPPGDGGSTVENSGATAKASGDAEAPQQREAPATVSEDSLKKLTMEVLVKLVIEKVELLKGKHEEIEKMQHPCADMVKLVTQKEVVAGQMSLFHHSSLNASAFQRFGFSSVPSPETPEKENSPSANGGSTVESNGATAKASGDTEASEQREVPISGGMKVTNQEEDSGSNSESHYSMSHSVKRRRGAKQMSFSDSDSDSEEELTMDDLVKLVTEKEELLKVKDKEFEKMQDKVLRAYADMENVMDRARRESENSKKFAVQNFAKSLLDVADNLGRASSVVKVSFSKIDTSKDTSGAVPLLKTLLEGVEMTEKQLIEVFRKFGVVKYDPTNEQFDPNRHNAVFQLPDPSKPPGTVAVVLKAGYMLHERVIRPAEVGVTEAVDNKEAEQGSEA</sequence>
<reference evidence="13" key="1">
    <citation type="submission" date="2020-08" db="EMBL/GenBank/DDBJ databases">
        <title>Plant Genome Project.</title>
        <authorList>
            <person name="Zhang R.-G."/>
        </authorList>
    </citation>
    <scope>NUCLEOTIDE SEQUENCE</scope>
    <source>
        <strain evidence="13">WSP0</strain>
        <tissue evidence="13">Leaf</tissue>
    </source>
</reference>
<dbReference type="PANTHER" id="PTHR21237">
    <property type="entry name" value="GRPE PROTEIN"/>
    <property type="match status" value="1"/>
</dbReference>
<evidence type="ECO:0000256" key="5">
    <source>
        <dbReference type="ARBA" id="ARBA00022840"/>
    </source>
</evidence>
<organism evidence="13 14">
    <name type="scientific">Rhododendron griersonianum</name>
    <dbReference type="NCBI Taxonomy" id="479676"/>
    <lineage>
        <taxon>Eukaryota</taxon>
        <taxon>Viridiplantae</taxon>
        <taxon>Streptophyta</taxon>
        <taxon>Embryophyta</taxon>
        <taxon>Tracheophyta</taxon>
        <taxon>Spermatophyta</taxon>
        <taxon>Magnoliopsida</taxon>
        <taxon>eudicotyledons</taxon>
        <taxon>Gunneridae</taxon>
        <taxon>Pentapetalae</taxon>
        <taxon>asterids</taxon>
        <taxon>Ericales</taxon>
        <taxon>Ericaceae</taxon>
        <taxon>Ericoideae</taxon>
        <taxon>Rhodoreae</taxon>
        <taxon>Rhododendron</taxon>
    </lineage>
</organism>
<evidence type="ECO:0000256" key="8">
    <source>
        <dbReference type="ARBA" id="ARBA00023186"/>
    </source>
</evidence>
<comment type="subunit">
    <text evidence="9">Probable component of the PAM complex, at least composed of SSC1 (mtHsp70), MGE1, TIM44, PAM16/TIM16, PAM17 and PAM18/TIM14. Interacts with SSQ1.</text>
</comment>
<evidence type="ECO:0000256" key="6">
    <source>
        <dbReference type="ARBA" id="ARBA00022946"/>
    </source>
</evidence>
<dbReference type="PROSITE" id="PS01071">
    <property type="entry name" value="GRPE"/>
    <property type="match status" value="1"/>
</dbReference>
<evidence type="ECO:0000256" key="11">
    <source>
        <dbReference type="RuleBase" id="RU004478"/>
    </source>
</evidence>